<keyword evidence="1" id="KW-0472">Membrane</keyword>
<evidence type="ECO:0000256" key="1">
    <source>
        <dbReference type="SAM" id="Phobius"/>
    </source>
</evidence>
<reference evidence="2" key="1">
    <citation type="journal article" date="2020" name="Nature">
        <title>Giant virus diversity and host interactions through global metagenomics.</title>
        <authorList>
            <person name="Schulz F."/>
            <person name="Roux S."/>
            <person name="Paez-Espino D."/>
            <person name="Jungbluth S."/>
            <person name="Walsh D.A."/>
            <person name="Denef V.J."/>
            <person name="McMahon K.D."/>
            <person name="Konstantinidis K.T."/>
            <person name="Eloe-Fadrosh E.A."/>
            <person name="Kyrpides N.C."/>
            <person name="Woyke T."/>
        </authorList>
    </citation>
    <scope>NUCLEOTIDE SEQUENCE</scope>
    <source>
        <strain evidence="2">GVMAG-M-3300023174-134</strain>
    </source>
</reference>
<keyword evidence="1" id="KW-1133">Transmembrane helix</keyword>
<protein>
    <submittedName>
        <fullName evidence="2">Uncharacterized protein</fullName>
    </submittedName>
</protein>
<name>A0A6C0DBS0_9ZZZZ</name>
<dbReference type="AlphaFoldDB" id="A0A6C0DBS0"/>
<sequence>MAGLVDNLFGPLPPEYCLYFYFLSIFGFILLVLFVVPALFYGLTKRKGLDYYISIIGLSLGYFVFYFQNRLLHSMCVAK</sequence>
<keyword evidence="1" id="KW-0812">Transmembrane</keyword>
<evidence type="ECO:0000313" key="2">
    <source>
        <dbReference type="EMBL" id="QHT13852.1"/>
    </source>
</evidence>
<proteinExistence type="predicted"/>
<organism evidence="2">
    <name type="scientific">viral metagenome</name>
    <dbReference type="NCBI Taxonomy" id="1070528"/>
    <lineage>
        <taxon>unclassified sequences</taxon>
        <taxon>metagenomes</taxon>
        <taxon>organismal metagenomes</taxon>
    </lineage>
</organism>
<feature type="transmembrane region" description="Helical" evidence="1">
    <location>
        <begin position="20"/>
        <end position="42"/>
    </location>
</feature>
<accession>A0A6C0DBS0</accession>
<feature type="transmembrane region" description="Helical" evidence="1">
    <location>
        <begin position="49"/>
        <end position="67"/>
    </location>
</feature>
<dbReference type="EMBL" id="MN739577">
    <property type="protein sequence ID" value="QHT13852.1"/>
    <property type="molecule type" value="Genomic_DNA"/>
</dbReference>